<proteinExistence type="predicted"/>
<dbReference type="Proteomes" id="UP000000755">
    <property type="component" value="Chromosome"/>
</dbReference>
<organism evidence="1 2">
    <name type="scientific">Christiangramia forsetii (strain DSM 17595 / CGMCC 1.15422 / KT0803)</name>
    <name type="common">Gramella forsetii</name>
    <dbReference type="NCBI Taxonomy" id="411154"/>
    <lineage>
        <taxon>Bacteria</taxon>
        <taxon>Pseudomonadati</taxon>
        <taxon>Bacteroidota</taxon>
        <taxon>Flavobacteriia</taxon>
        <taxon>Flavobacteriales</taxon>
        <taxon>Flavobacteriaceae</taxon>
        <taxon>Christiangramia</taxon>
    </lineage>
</organism>
<reference evidence="1 2" key="1">
    <citation type="journal article" date="2006" name="Environ. Microbiol.">
        <title>Whole genome analysis of the marine Bacteroidetes'Gramella forsetii' reveals adaptations to degradation of polymeric organic matter.</title>
        <authorList>
            <person name="Bauer M."/>
            <person name="Kube M."/>
            <person name="Teeling H."/>
            <person name="Richter M."/>
            <person name="Lombardot T."/>
            <person name="Allers E."/>
            <person name="Wuerdemann C.A."/>
            <person name="Quast C."/>
            <person name="Kuhl H."/>
            <person name="Knaust F."/>
            <person name="Woebken D."/>
            <person name="Bischof K."/>
            <person name="Mussmann M."/>
            <person name="Choudhuri J.V."/>
            <person name="Meyer F."/>
            <person name="Reinhardt R."/>
            <person name="Amann R.I."/>
            <person name="Gloeckner F.O."/>
        </authorList>
    </citation>
    <scope>NUCLEOTIDE SEQUENCE [LARGE SCALE GENOMIC DNA]</scope>
    <source>
        <strain evidence="1 2">KT0803</strain>
    </source>
</reference>
<dbReference type="HOGENOM" id="CLU_2770107_0_0_10"/>
<accession>A0M0H3</accession>
<dbReference type="STRING" id="411154.GFO_1144"/>
<name>A0M0H3_CHRFK</name>
<dbReference type="EMBL" id="CU207366">
    <property type="protein sequence ID" value="CAL66118.1"/>
    <property type="molecule type" value="Genomic_DNA"/>
</dbReference>
<dbReference type="AlphaFoldDB" id="A0M0H3"/>
<protein>
    <submittedName>
        <fullName evidence="1">Uncharacterized protein</fullName>
    </submittedName>
</protein>
<sequence>MDQYYPIESNPLSFRLKIKLESLIVLIDNQNYSTLRVIICNYLGLRSHYFWLHHSHVIFKFLKIVFLNY</sequence>
<gene>
    <name evidence="1" type="ordered locus">GFO_1144</name>
</gene>
<evidence type="ECO:0000313" key="2">
    <source>
        <dbReference type="Proteomes" id="UP000000755"/>
    </source>
</evidence>
<evidence type="ECO:0000313" key="1">
    <source>
        <dbReference type="EMBL" id="CAL66118.1"/>
    </source>
</evidence>
<dbReference type="KEGG" id="gfo:GFO_1144"/>